<dbReference type="PROSITE" id="PS00383">
    <property type="entry name" value="TYR_PHOSPHATASE_1"/>
    <property type="match status" value="1"/>
</dbReference>
<keyword evidence="3" id="KW-1185">Reference proteome</keyword>
<dbReference type="InterPro" id="IPR026893">
    <property type="entry name" value="Tyr/Ser_Pase_IphP-type"/>
</dbReference>
<sequence>MIRDPFPEPFLTTEGIHNLRDYGGYAGADGATVRKGLLYRSGQHIDASEADLELVQSLDIRTIIDFRGESERATFPCARHREFAADVIAFDGETASSPPHEGGSEKTDMTAEKGRQRMIAVYTRMPVNSAMIDMFSRYFKALETREGASLIHCFAGKDRTGVGASLLLHVLGVHYDDILAEFMLTNDAPTQHILEGQSLPRMKAHYGEIEPQAIRNLIGVREEYLGTYWQEVTRDHGSIDNYLAQTLGVDEARKARLQERLLA</sequence>
<dbReference type="Proteomes" id="UP000027647">
    <property type="component" value="Unassembled WGS sequence"/>
</dbReference>
<dbReference type="RefSeq" id="WP_034957392.1">
    <property type="nucleotide sequence ID" value="NZ_JMIW01000001.1"/>
</dbReference>
<evidence type="ECO:0000313" key="2">
    <source>
        <dbReference type="EMBL" id="KEO91147.1"/>
    </source>
</evidence>
<comment type="caution">
    <text evidence="2">The sequence shown here is derived from an EMBL/GenBank/DDBJ whole genome shotgun (WGS) entry which is preliminary data.</text>
</comment>
<comment type="similarity">
    <text evidence="1">Belongs to the protein-tyrosine phosphatase family.</text>
</comment>
<dbReference type="Gene3D" id="3.90.190.10">
    <property type="entry name" value="Protein tyrosine phosphatase superfamily"/>
    <property type="match status" value="1"/>
</dbReference>
<dbReference type="InterPro" id="IPR016130">
    <property type="entry name" value="Tyr_Pase_AS"/>
</dbReference>
<dbReference type="Pfam" id="PF13350">
    <property type="entry name" value="Y_phosphatase3"/>
    <property type="match status" value="1"/>
</dbReference>
<evidence type="ECO:0000313" key="3">
    <source>
        <dbReference type="Proteomes" id="UP000027647"/>
    </source>
</evidence>
<name>A0A074MZW3_ERYLO</name>
<organism evidence="2 3">
    <name type="scientific">Erythrobacter longus</name>
    <dbReference type="NCBI Taxonomy" id="1044"/>
    <lineage>
        <taxon>Bacteria</taxon>
        <taxon>Pseudomonadati</taxon>
        <taxon>Pseudomonadota</taxon>
        <taxon>Alphaproteobacteria</taxon>
        <taxon>Sphingomonadales</taxon>
        <taxon>Erythrobacteraceae</taxon>
        <taxon>Erythrobacter/Porphyrobacter group</taxon>
        <taxon>Erythrobacter</taxon>
    </lineage>
</organism>
<dbReference type="PANTHER" id="PTHR31126:SF1">
    <property type="entry name" value="TYROSINE SPECIFIC PROTEIN PHOSPHATASES DOMAIN-CONTAINING PROTEIN"/>
    <property type="match status" value="1"/>
</dbReference>
<evidence type="ECO:0000256" key="1">
    <source>
        <dbReference type="ARBA" id="ARBA00009580"/>
    </source>
</evidence>
<gene>
    <name evidence="2" type="ORF">EH31_00350</name>
</gene>
<dbReference type="EMBL" id="JMIW01000001">
    <property type="protein sequence ID" value="KEO91147.1"/>
    <property type="molecule type" value="Genomic_DNA"/>
</dbReference>
<dbReference type="STRING" id="1044.EH31_00350"/>
<dbReference type="SUPFAM" id="SSF52799">
    <property type="entry name" value="(Phosphotyrosine protein) phosphatases II"/>
    <property type="match status" value="1"/>
</dbReference>
<proteinExistence type="inferred from homology"/>
<dbReference type="PANTHER" id="PTHR31126">
    <property type="entry name" value="TYROSINE-PROTEIN PHOSPHATASE"/>
    <property type="match status" value="1"/>
</dbReference>
<protein>
    <submittedName>
        <fullName evidence="2">Protein tyrosine phosphatase</fullName>
    </submittedName>
</protein>
<dbReference type="AlphaFoldDB" id="A0A074MZW3"/>
<dbReference type="eggNOG" id="COG2365">
    <property type="taxonomic scope" value="Bacteria"/>
</dbReference>
<dbReference type="OrthoDB" id="1188001at2"/>
<reference evidence="2 3" key="1">
    <citation type="submission" date="2014-04" db="EMBL/GenBank/DDBJ databases">
        <title>A comprehensive comparison of genomes of Erythrobacter spp. strains.</title>
        <authorList>
            <person name="Zheng Q."/>
        </authorList>
    </citation>
    <scope>NUCLEOTIDE SEQUENCE [LARGE SCALE GENOMIC DNA]</scope>
    <source>
        <strain evidence="2 3">DSM 6997</strain>
    </source>
</reference>
<accession>A0A074MZW3</accession>
<dbReference type="InterPro" id="IPR029021">
    <property type="entry name" value="Prot-tyrosine_phosphatase-like"/>
</dbReference>
<dbReference type="GO" id="GO:0004721">
    <property type="term" value="F:phosphoprotein phosphatase activity"/>
    <property type="evidence" value="ECO:0007669"/>
    <property type="project" value="InterPro"/>
</dbReference>